<reference evidence="7 8" key="1">
    <citation type="submission" date="2020-12" db="EMBL/GenBank/DDBJ databases">
        <title>Revised draft genomes of Rhodomicrobium vannielii ATCC 17100 and Rhodomicrobium udaipurense JA643.</title>
        <authorList>
            <person name="Conners E.M."/>
            <person name="Davenport E.J."/>
            <person name="Bose A."/>
        </authorList>
    </citation>
    <scope>NUCLEOTIDE SEQUENCE [LARGE SCALE GENOMIC DNA]</scope>
    <source>
        <strain evidence="7 8">JA643</strain>
    </source>
</reference>
<sequence length="156" mass="17070">MTVECFLDTNILLYAASKNPAHRSKKTIAIRLIGEEQFGLSAQVLQEFYVNATRKTDYDMRPALALEWIENLEEFACVPTDVALVKAAVALSARYRISYRDAAIIAAAEALGATTIYTENLSHGQAYGSVTVENPFLPAPSAGGFHDTEQSLLLKD</sequence>
<dbReference type="Proteomes" id="UP000623250">
    <property type="component" value="Unassembled WGS sequence"/>
</dbReference>
<keyword evidence="1 5" id="KW-1277">Toxin-antitoxin system</keyword>
<feature type="binding site" evidence="5">
    <location>
        <position position="8"/>
    </location>
    <ligand>
        <name>Mg(2+)</name>
        <dbReference type="ChEBI" id="CHEBI:18420"/>
    </ligand>
</feature>
<feature type="binding site" evidence="5">
    <location>
        <position position="101"/>
    </location>
    <ligand>
        <name>Mg(2+)</name>
        <dbReference type="ChEBI" id="CHEBI:18420"/>
    </ligand>
</feature>
<organism evidence="7 8">
    <name type="scientific">Rhodomicrobium udaipurense</name>
    <dbReference type="NCBI Taxonomy" id="1202716"/>
    <lineage>
        <taxon>Bacteria</taxon>
        <taxon>Pseudomonadati</taxon>
        <taxon>Pseudomonadota</taxon>
        <taxon>Alphaproteobacteria</taxon>
        <taxon>Hyphomicrobiales</taxon>
        <taxon>Hyphomicrobiaceae</taxon>
        <taxon>Rhodomicrobium</taxon>
    </lineage>
</organism>
<evidence type="ECO:0000256" key="5">
    <source>
        <dbReference type="HAMAP-Rule" id="MF_00265"/>
    </source>
</evidence>
<keyword evidence="4 5" id="KW-0378">Hydrolase</keyword>
<comment type="cofactor">
    <cofactor evidence="5">
        <name>Mg(2+)</name>
        <dbReference type="ChEBI" id="CHEBI:18420"/>
    </cofactor>
</comment>
<feature type="domain" description="PIN" evidence="6">
    <location>
        <begin position="6"/>
        <end position="120"/>
    </location>
</feature>
<dbReference type="Gene3D" id="3.40.50.1010">
    <property type="entry name" value="5'-nuclease"/>
    <property type="match status" value="1"/>
</dbReference>
<name>A0A8I1KJX3_9HYPH</name>
<evidence type="ECO:0000256" key="3">
    <source>
        <dbReference type="ARBA" id="ARBA00022723"/>
    </source>
</evidence>
<keyword evidence="8" id="KW-1185">Reference proteome</keyword>
<evidence type="ECO:0000256" key="2">
    <source>
        <dbReference type="ARBA" id="ARBA00022722"/>
    </source>
</evidence>
<dbReference type="GO" id="GO:0016787">
    <property type="term" value="F:hydrolase activity"/>
    <property type="evidence" value="ECO:0007669"/>
    <property type="project" value="UniProtKB-KW"/>
</dbReference>
<dbReference type="InterPro" id="IPR022907">
    <property type="entry name" value="VapC_family"/>
</dbReference>
<keyword evidence="5" id="KW-0460">Magnesium</keyword>
<dbReference type="GO" id="GO:0090729">
    <property type="term" value="F:toxin activity"/>
    <property type="evidence" value="ECO:0007669"/>
    <property type="project" value="UniProtKB-KW"/>
</dbReference>
<evidence type="ECO:0000313" key="7">
    <source>
        <dbReference type="EMBL" id="MBJ7543384.1"/>
    </source>
</evidence>
<evidence type="ECO:0000259" key="6">
    <source>
        <dbReference type="Pfam" id="PF01850"/>
    </source>
</evidence>
<dbReference type="Pfam" id="PF01850">
    <property type="entry name" value="PIN"/>
    <property type="match status" value="1"/>
</dbReference>
<dbReference type="SUPFAM" id="SSF88723">
    <property type="entry name" value="PIN domain-like"/>
    <property type="match status" value="1"/>
</dbReference>
<comment type="function">
    <text evidence="5">Toxic component of a toxin-antitoxin (TA) system. An RNase.</text>
</comment>
<evidence type="ECO:0000313" key="8">
    <source>
        <dbReference type="Proteomes" id="UP000623250"/>
    </source>
</evidence>
<evidence type="ECO:0000256" key="1">
    <source>
        <dbReference type="ARBA" id="ARBA00022649"/>
    </source>
</evidence>
<dbReference type="GO" id="GO:0004540">
    <property type="term" value="F:RNA nuclease activity"/>
    <property type="evidence" value="ECO:0007669"/>
    <property type="project" value="InterPro"/>
</dbReference>
<accession>A0A8I1KJX3</accession>
<keyword evidence="5" id="KW-0800">Toxin</keyword>
<gene>
    <name evidence="5" type="primary">vapC</name>
    <name evidence="7" type="ORF">JDN41_07420</name>
</gene>
<dbReference type="GO" id="GO:0000287">
    <property type="term" value="F:magnesium ion binding"/>
    <property type="evidence" value="ECO:0007669"/>
    <property type="project" value="UniProtKB-UniRule"/>
</dbReference>
<comment type="caution">
    <text evidence="7">The sequence shown here is derived from an EMBL/GenBank/DDBJ whole genome shotgun (WGS) entry which is preliminary data.</text>
</comment>
<dbReference type="CDD" id="cd18692">
    <property type="entry name" value="PIN_VapC-like"/>
    <property type="match status" value="1"/>
</dbReference>
<evidence type="ECO:0000256" key="4">
    <source>
        <dbReference type="ARBA" id="ARBA00022801"/>
    </source>
</evidence>
<dbReference type="EMBL" id="JAEMUK010000014">
    <property type="protein sequence ID" value="MBJ7543384.1"/>
    <property type="molecule type" value="Genomic_DNA"/>
</dbReference>
<keyword evidence="3 5" id="KW-0479">Metal-binding</keyword>
<dbReference type="RefSeq" id="WP_037238489.1">
    <property type="nucleotide sequence ID" value="NZ_JAEMUK010000014.1"/>
</dbReference>
<dbReference type="InterPro" id="IPR029060">
    <property type="entry name" value="PIN-like_dom_sf"/>
</dbReference>
<proteinExistence type="inferred from homology"/>
<protein>
    <recommendedName>
        <fullName evidence="5">Ribonuclease VapC</fullName>
        <shortName evidence="5">RNase VapC</shortName>
        <ecNumber evidence="5">3.1.-.-</ecNumber>
    </recommendedName>
    <alternativeName>
        <fullName evidence="5">Toxin VapC</fullName>
    </alternativeName>
</protein>
<dbReference type="AlphaFoldDB" id="A0A8I1KJX3"/>
<keyword evidence="2 5" id="KW-0540">Nuclease</keyword>
<dbReference type="EC" id="3.1.-.-" evidence="5"/>
<dbReference type="HAMAP" id="MF_00265">
    <property type="entry name" value="VapC_Nob1"/>
    <property type="match status" value="1"/>
</dbReference>
<comment type="similarity">
    <text evidence="5">Belongs to the PINc/VapC protein family.</text>
</comment>
<dbReference type="InterPro" id="IPR002716">
    <property type="entry name" value="PIN_dom"/>
</dbReference>